<dbReference type="GO" id="GO:0004386">
    <property type="term" value="F:helicase activity"/>
    <property type="evidence" value="ECO:0007669"/>
    <property type="project" value="UniProtKB-KW"/>
</dbReference>
<dbReference type="SUPFAM" id="SSF52540">
    <property type="entry name" value="P-loop containing nucleoside triphosphate hydrolases"/>
    <property type="match status" value="2"/>
</dbReference>
<keyword evidence="4 9" id="KW-0347">Helicase</keyword>
<organism evidence="9 10">
    <name type="scientific">Aspergillus clavatus (strain ATCC 1007 / CBS 513.65 / DSM 816 / NCTC 3887 / NRRL 1 / QM 1276 / 107)</name>
    <dbReference type="NCBI Taxonomy" id="344612"/>
    <lineage>
        <taxon>Eukaryota</taxon>
        <taxon>Fungi</taxon>
        <taxon>Dikarya</taxon>
        <taxon>Ascomycota</taxon>
        <taxon>Pezizomycotina</taxon>
        <taxon>Eurotiomycetes</taxon>
        <taxon>Eurotiomycetidae</taxon>
        <taxon>Eurotiales</taxon>
        <taxon>Aspergillaceae</taxon>
        <taxon>Aspergillus</taxon>
        <taxon>Aspergillus subgen. Fumigati</taxon>
    </lineage>
</organism>
<dbReference type="InterPro" id="IPR049730">
    <property type="entry name" value="SNF2/RAD54-like_C"/>
</dbReference>
<feature type="compositionally biased region" description="Polar residues" evidence="6">
    <location>
        <begin position="247"/>
        <end position="256"/>
    </location>
</feature>
<protein>
    <submittedName>
        <fullName evidence="9">DNA repair helicase rad5,16</fullName>
    </submittedName>
</protein>
<evidence type="ECO:0000259" key="7">
    <source>
        <dbReference type="PROSITE" id="PS51192"/>
    </source>
</evidence>
<accession>A1CB16</accession>
<evidence type="ECO:0000313" key="9">
    <source>
        <dbReference type="EMBL" id="EAW12934.1"/>
    </source>
</evidence>
<dbReference type="EMBL" id="DS027049">
    <property type="protein sequence ID" value="EAW12934.1"/>
    <property type="molecule type" value="Genomic_DNA"/>
</dbReference>
<evidence type="ECO:0000256" key="2">
    <source>
        <dbReference type="ARBA" id="ARBA00022741"/>
    </source>
</evidence>
<dbReference type="GO" id="GO:0008094">
    <property type="term" value="F:ATP-dependent activity, acting on DNA"/>
    <property type="evidence" value="ECO:0007669"/>
    <property type="project" value="TreeGrafter"/>
</dbReference>
<dbReference type="PROSITE" id="PS51194">
    <property type="entry name" value="HELICASE_CTER"/>
    <property type="match status" value="1"/>
</dbReference>
<sequence>MDLDPSQRTENMNMESEPETLDIDPVLLESIESRRQMSAMDAFARLRQVQKTAMAFGPRFAGTTFEPALPEPLTLGDWTEPLPQDNQLFAEPSTEKNLTADLEQLPHSKATDSGSVSQPNCTTDMSLGETRHHSTNSCSEDIWKPQIGTQGTQLVVASSPARLNAPRVLATTSLGEPSVENDVLEWPEMPEEDPTTFSKVESWYKSLKNPSPWDRVQFERATQQEARRKERVASRLALEQYDPENNEGLQNTSDRGSGSALAETSHNRNHTAQHGSQAKKRKRKNKISADEQRRSMQLGLNFLLRPKLTSTKRIRKRRANQVDTNDEMQHLRESPKNMKYAEFDLDAFLGSEDVVAEGHENAALPACPVFTSNVKMKALTQLVASIPAADQEEAKSDKRKILEGTRKFTTRVKCDGQNGWRIKGMKTSLLSYQLLGAGFMRDREKSPEPPQGGLLCDIMGYGKTIQALANIVDGRCVDPDDPVKATLIVVPSHLVGHWEYQISKHCDQDAIGDVLIYEARHRLRTLDVIQSMQRYNVVITTYDEVRRSYPLSKINSNGSNDDELTSSWEDFYLSTVGPLHKIKFLRIILDEGHVIKNHLSTTSIAVRALTSKYKWILTGTPAINGITDLYALFNFLGHRYAQEYDSFVGDFLCVSANDKQGLQRLRNICRTCTYRRTYSSRLFGLPLVQLPDISRTVVTIEFCDIERKIYSEVRENYVANINELSNEPNPRYSQSRCFLAMILRLRMISSHLLTNQDVVKDLLTSETFAQQVYKLGAESGDPEHPSAKIARCLTGLKNGIFVPAARQEHEELGGLCKELSGDQEELVNEFKEFMNQLHEEQQWLERLERVTCPRCGMPPTEPIVTDCMHLYCEECFFENDIIAGNGTPKCQAQFCGKIIQKAALFGSVESIVQESTAPATQTHMPLQGGKKKVRRVTPIRKPEKPKPKNKRSNLRFNSSSFDKDQDTDWISACGGEMPSAKLTKIRELIQNWIEENPEVKVVIFTLSLDFVRIATMMCEREGWQCYAFTGKMPIPAREQSMKEFRENPEAKVLVASLKAGGIGLDMTMANKCILVDLWWNEAIHEQAFCRLYRIGQQKEVEIVILIVRDTIDEYICQLQLKKTAEINSAMGEEELSKRDTIIELFRMFAEVEVNAKGGITINLDGKGKQANRKG</sequence>
<dbReference type="InterPro" id="IPR013083">
    <property type="entry name" value="Znf_RING/FYVE/PHD"/>
</dbReference>
<dbReference type="KEGG" id="act:ACLA_013710"/>
<dbReference type="InterPro" id="IPR001650">
    <property type="entry name" value="Helicase_C-like"/>
</dbReference>
<dbReference type="VEuPathDB" id="FungiDB:ACLA_013710"/>
<dbReference type="GO" id="GO:0016787">
    <property type="term" value="F:hydrolase activity"/>
    <property type="evidence" value="ECO:0007669"/>
    <property type="project" value="UniProtKB-KW"/>
</dbReference>
<keyword evidence="2" id="KW-0547">Nucleotide-binding</keyword>
<dbReference type="Gene3D" id="3.30.40.10">
    <property type="entry name" value="Zinc/RING finger domain, C3HC4 (zinc finger)"/>
    <property type="match status" value="1"/>
</dbReference>
<feature type="compositionally biased region" description="Basic residues" evidence="6">
    <location>
        <begin position="267"/>
        <end position="286"/>
    </location>
</feature>
<dbReference type="SMART" id="SM00490">
    <property type="entry name" value="HELICc"/>
    <property type="match status" value="1"/>
</dbReference>
<dbReference type="Gene3D" id="3.40.50.10810">
    <property type="entry name" value="Tandem AAA-ATPase domain"/>
    <property type="match status" value="1"/>
</dbReference>
<evidence type="ECO:0000256" key="3">
    <source>
        <dbReference type="ARBA" id="ARBA00022801"/>
    </source>
</evidence>
<dbReference type="OrthoDB" id="1699231at2759"/>
<keyword evidence="3" id="KW-0378">Hydrolase</keyword>
<feature type="region of interest" description="Disordered" evidence="6">
    <location>
        <begin position="107"/>
        <end position="137"/>
    </location>
</feature>
<comment type="similarity">
    <text evidence="1">Belongs to the SNF2/RAD54 helicase family.</text>
</comment>
<dbReference type="PROSITE" id="PS51192">
    <property type="entry name" value="HELICASE_ATP_BIND_1"/>
    <property type="match status" value="1"/>
</dbReference>
<dbReference type="CDD" id="cd18008">
    <property type="entry name" value="DEXDc_SHPRH-like"/>
    <property type="match status" value="1"/>
</dbReference>
<dbReference type="OMA" id="WNEAVQD"/>
<dbReference type="InterPro" id="IPR038718">
    <property type="entry name" value="SNF2-like_sf"/>
</dbReference>
<proteinExistence type="inferred from homology"/>
<evidence type="ECO:0000256" key="1">
    <source>
        <dbReference type="ARBA" id="ARBA00007025"/>
    </source>
</evidence>
<feature type="compositionally biased region" description="Basic residues" evidence="6">
    <location>
        <begin position="929"/>
        <end position="938"/>
    </location>
</feature>
<dbReference type="InterPro" id="IPR027417">
    <property type="entry name" value="P-loop_NTPase"/>
</dbReference>
<feature type="domain" description="Helicase ATP-binding" evidence="7">
    <location>
        <begin position="444"/>
        <end position="639"/>
    </location>
</feature>
<name>A1CB16_ASPCL</name>
<keyword evidence="5" id="KW-0067">ATP-binding</keyword>
<dbReference type="SMART" id="SM00487">
    <property type="entry name" value="DEXDc"/>
    <property type="match status" value="1"/>
</dbReference>
<dbReference type="GO" id="GO:0005524">
    <property type="term" value="F:ATP binding"/>
    <property type="evidence" value="ECO:0007669"/>
    <property type="project" value="UniProtKB-KW"/>
</dbReference>
<dbReference type="AlphaFoldDB" id="A1CB16"/>
<dbReference type="Gene3D" id="3.40.50.300">
    <property type="entry name" value="P-loop containing nucleotide triphosphate hydrolases"/>
    <property type="match status" value="1"/>
</dbReference>
<dbReference type="GO" id="GO:0006281">
    <property type="term" value="P:DNA repair"/>
    <property type="evidence" value="ECO:0007669"/>
    <property type="project" value="TreeGrafter"/>
</dbReference>
<feature type="region of interest" description="Disordered" evidence="6">
    <location>
        <begin position="220"/>
        <end position="292"/>
    </location>
</feature>
<feature type="compositionally biased region" description="Polar residues" evidence="6">
    <location>
        <begin position="1"/>
        <end position="14"/>
    </location>
</feature>
<dbReference type="InterPro" id="IPR000330">
    <property type="entry name" value="SNF2_N"/>
</dbReference>
<dbReference type="Pfam" id="PF00271">
    <property type="entry name" value="Helicase_C"/>
    <property type="match status" value="1"/>
</dbReference>
<gene>
    <name evidence="9" type="ORF">ACLA_013710</name>
</gene>
<dbReference type="CDD" id="cd18793">
    <property type="entry name" value="SF2_C_SNF"/>
    <property type="match status" value="1"/>
</dbReference>
<dbReference type="SUPFAM" id="SSF57850">
    <property type="entry name" value="RING/U-box"/>
    <property type="match status" value="1"/>
</dbReference>
<evidence type="ECO:0000256" key="4">
    <source>
        <dbReference type="ARBA" id="ARBA00022806"/>
    </source>
</evidence>
<dbReference type="eggNOG" id="KOG1001">
    <property type="taxonomic scope" value="Eukaryota"/>
</dbReference>
<dbReference type="GeneID" id="4706192"/>
<feature type="compositionally biased region" description="Polar residues" evidence="6">
    <location>
        <begin position="111"/>
        <end position="125"/>
    </location>
</feature>
<dbReference type="Proteomes" id="UP000006701">
    <property type="component" value="Unassembled WGS sequence"/>
</dbReference>
<dbReference type="PANTHER" id="PTHR45626">
    <property type="entry name" value="TRANSCRIPTION TERMINATION FACTOR 2-RELATED"/>
    <property type="match status" value="1"/>
</dbReference>
<evidence type="ECO:0000256" key="6">
    <source>
        <dbReference type="SAM" id="MobiDB-lite"/>
    </source>
</evidence>
<dbReference type="RefSeq" id="XP_001274360.1">
    <property type="nucleotide sequence ID" value="XM_001274359.1"/>
</dbReference>
<dbReference type="InterPro" id="IPR050628">
    <property type="entry name" value="SNF2_RAD54_helicase_TF"/>
</dbReference>
<dbReference type="GO" id="GO:0005634">
    <property type="term" value="C:nucleus"/>
    <property type="evidence" value="ECO:0007669"/>
    <property type="project" value="TreeGrafter"/>
</dbReference>
<evidence type="ECO:0000259" key="8">
    <source>
        <dbReference type="PROSITE" id="PS51194"/>
    </source>
</evidence>
<dbReference type="PANTHER" id="PTHR45626:SF17">
    <property type="entry name" value="HELICASE-LIKE TRANSCRIPTION FACTOR"/>
    <property type="match status" value="1"/>
</dbReference>
<evidence type="ECO:0000313" key="10">
    <source>
        <dbReference type="Proteomes" id="UP000006701"/>
    </source>
</evidence>
<feature type="region of interest" description="Disordered" evidence="6">
    <location>
        <begin position="1"/>
        <end position="21"/>
    </location>
</feature>
<reference evidence="9 10" key="1">
    <citation type="journal article" date="2008" name="PLoS Genet.">
        <title>Genomic islands in the pathogenic filamentous fungus Aspergillus fumigatus.</title>
        <authorList>
            <person name="Fedorova N.D."/>
            <person name="Khaldi N."/>
            <person name="Joardar V.S."/>
            <person name="Maiti R."/>
            <person name="Amedeo P."/>
            <person name="Anderson M.J."/>
            <person name="Crabtree J."/>
            <person name="Silva J.C."/>
            <person name="Badger J.H."/>
            <person name="Albarraq A."/>
            <person name="Angiuoli S."/>
            <person name="Bussey H."/>
            <person name="Bowyer P."/>
            <person name="Cotty P.J."/>
            <person name="Dyer P.S."/>
            <person name="Egan A."/>
            <person name="Galens K."/>
            <person name="Fraser-Liggett C.M."/>
            <person name="Haas B.J."/>
            <person name="Inman J.M."/>
            <person name="Kent R."/>
            <person name="Lemieux S."/>
            <person name="Malavazi I."/>
            <person name="Orvis J."/>
            <person name="Roemer T."/>
            <person name="Ronning C.M."/>
            <person name="Sundaram J.P."/>
            <person name="Sutton G."/>
            <person name="Turner G."/>
            <person name="Venter J.C."/>
            <person name="White O.R."/>
            <person name="Whitty B.R."/>
            <person name="Youngman P."/>
            <person name="Wolfe K.H."/>
            <person name="Goldman G.H."/>
            <person name="Wortman J.R."/>
            <person name="Jiang B."/>
            <person name="Denning D.W."/>
            <person name="Nierman W.C."/>
        </authorList>
    </citation>
    <scope>NUCLEOTIDE SEQUENCE [LARGE SCALE GENOMIC DNA]</scope>
    <source>
        <strain evidence="10">ATCC 1007 / CBS 513.65 / DSM 816 / NCTC 3887 / NRRL 1</strain>
    </source>
</reference>
<dbReference type="STRING" id="344612.A1CB16"/>
<keyword evidence="10" id="KW-1185">Reference proteome</keyword>
<dbReference type="HOGENOM" id="CLU_000315_3_3_1"/>
<evidence type="ECO:0000256" key="5">
    <source>
        <dbReference type="ARBA" id="ARBA00022840"/>
    </source>
</evidence>
<feature type="domain" description="Helicase C-terminal" evidence="8">
    <location>
        <begin position="984"/>
        <end position="1141"/>
    </location>
</feature>
<feature type="region of interest" description="Disordered" evidence="6">
    <location>
        <begin position="916"/>
        <end position="962"/>
    </location>
</feature>
<dbReference type="InterPro" id="IPR014001">
    <property type="entry name" value="Helicase_ATP-bd"/>
</dbReference>
<dbReference type="Pfam" id="PF00176">
    <property type="entry name" value="SNF2-rel_dom"/>
    <property type="match status" value="1"/>
</dbReference>